<name>A0A9D3ZLP1_9ROSI</name>
<organism evidence="1 2">
    <name type="scientific">Gossypium stocksii</name>
    <dbReference type="NCBI Taxonomy" id="47602"/>
    <lineage>
        <taxon>Eukaryota</taxon>
        <taxon>Viridiplantae</taxon>
        <taxon>Streptophyta</taxon>
        <taxon>Embryophyta</taxon>
        <taxon>Tracheophyta</taxon>
        <taxon>Spermatophyta</taxon>
        <taxon>Magnoliopsida</taxon>
        <taxon>eudicotyledons</taxon>
        <taxon>Gunneridae</taxon>
        <taxon>Pentapetalae</taxon>
        <taxon>rosids</taxon>
        <taxon>malvids</taxon>
        <taxon>Malvales</taxon>
        <taxon>Malvaceae</taxon>
        <taxon>Malvoideae</taxon>
        <taxon>Gossypium</taxon>
    </lineage>
</organism>
<protein>
    <submittedName>
        <fullName evidence="1">Uncharacterized protein</fullName>
    </submittedName>
</protein>
<keyword evidence="2" id="KW-1185">Reference proteome</keyword>
<comment type="caution">
    <text evidence="1">The sequence shown here is derived from an EMBL/GenBank/DDBJ whole genome shotgun (WGS) entry which is preliminary data.</text>
</comment>
<evidence type="ECO:0000313" key="2">
    <source>
        <dbReference type="Proteomes" id="UP000828251"/>
    </source>
</evidence>
<dbReference type="Proteomes" id="UP000828251">
    <property type="component" value="Unassembled WGS sequence"/>
</dbReference>
<dbReference type="PANTHER" id="PTHR34676:SF8">
    <property type="entry name" value="TRANSMEMBRANE PROTEIN"/>
    <property type="match status" value="1"/>
</dbReference>
<reference evidence="1 2" key="1">
    <citation type="journal article" date="2021" name="Plant Biotechnol. J.">
        <title>Multi-omics assisted identification of the key and species-specific regulatory components of drought-tolerant mechanisms in Gossypium stocksii.</title>
        <authorList>
            <person name="Yu D."/>
            <person name="Ke L."/>
            <person name="Zhang D."/>
            <person name="Wu Y."/>
            <person name="Sun Y."/>
            <person name="Mei J."/>
            <person name="Sun J."/>
            <person name="Sun Y."/>
        </authorList>
    </citation>
    <scope>NUCLEOTIDE SEQUENCE [LARGE SCALE GENOMIC DNA]</scope>
    <source>
        <strain evidence="2">cv. E1</strain>
        <tissue evidence="1">Leaf</tissue>
    </source>
</reference>
<dbReference type="PANTHER" id="PTHR34676">
    <property type="entry name" value="DUF4219 DOMAIN-CONTAINING PROTEIN-RELATED"/>
    <property type="match status" value="1"/>
</dbReference>
<dbReference type="OrthoDB" id="1000712at2759"/>
<dbReference type="AlphaFoldDB" id="A0A9D3ZLP1"/>
<gene>
    <name evidence="1" type="ORF">J1N35_037244</name>
</gene>
<evidence type="ECO:0000313" key="1">
    <source>
        <dbReference type="EMBL" id="KAH1046460.1"/>
    </source>
</evidence>
<proteinExistence type="predicted"/>
<dbReference type="EMBL" id="JAIQCV010000011">
    <property type="protein sequence ID" value="KAH1046460.1"/>
    <property type="molecule type" value="Genomic_DNA"/>
</dbReference>
<dbReference type="Pfam" id="PF14223">
    <property type="entry name" value="Retrotran_gag_2"/>
    <property type="match status" value="1"/>
</dbReference>
<sequence length="239" mass="27268">MLAMHTLFCALGLDEYSKVSSCSNGNEIWDKLEVTYERTSQVKKSNVGIIILNYRTFKIKPEEDTKSIELGRQRFDEPMELWQRIRYAWMQTPMEELIHDVPNSHQEDHYIDVDHDELKGNVQQDFGTGASNKILKMKKSVSDPTDIEVDVKVVVAVKVVITTNLEIQSFLSESVDELIHFLAIVGEMPTKEIDEFVSFSFNDGGKARATKSSLGIGVRKVKVIIPQKTIWICLRFGIK</sequence>
<accession>A0A9D3ZLP1</accession>